<gene>
    <name evidence="11" type="ORF">KGF56_003674</name>
</gene>
<evidence type="ECO:0000256" key="3">
    <source>
        <dbReference type="ARBA" id="ARBA00010511"/>
    </source>
</evidence>
<sequence>MSINLVLEEIKGSPTSSIIPTLSLLCNDKSLLSQISKSNLQHLTSRTLQLCRSSDIYSKWCGINCVYILCQNYTILASEGTNFLTQLITILESYNSTINVLILSSAVDAVNMLMRMIRGKPTLTREILTPKLSTIIGLYLKNIQYDATLCIKSLYEIIKFHPNTFRPFANKFSLKLYGLLREEGFAEYSHKLKVAIYRALAILPVIEKNDPDVKWGNDVKSIVGEITGILGVYQEFLNFKDDASLDMLLKKLPSTARGERGQNLFNDLEIDVNEPGGFLQLSNRVGILLALLKHYITDGGVPGVRIPIGMILVLIEVVFSINTRFLSFKSDVRDEEVRKLVSLTLVKNHLSTLDLLRSLLKFKGDLIPHLYHIWTILEFLVPVKNNNNSSSKKVSSSDVFKYESLYVEQLKCVGDYLNLVGTVSDSSVLLPFIDVALALTEVRKETLLGEQQAADKKKNGKTKKKKNTSAVALSDILSHEHLFQSVNSEITLSVVRSFLNQVIQRIELPPQQHYRTMKFIIKESIVQKNANLESIVPKSLRDLLVNAVLNPGYDKSNILPIVSSILEDDQLISVFNNPRFPALPKYYSIESTDEGKKNVKEEDEKEEEEEEEECGKTEKMEVAEGKKFGSAKETAIYKLLKEQQLEQHEQHEQHVEQSMHEEKQLKDDSEENIYAFTSSKRPFESDGGDGDNGGDGGVVFGKKTKIEIDSGNASVVERIEEKVFASGDTRAENSISIITSNQDDECSDFEMPAINVEEDTEEEDEED</sequence>
<keyword evidence="12" id="KW-1185">Reference proteome</keyword>
<comment type="function">
    <text evidence="1">Component of the RIX1 complex required for processing of ITS2 sequences from 35S pre-rRNA and the nucleoplasmic transit of the pre-60S ribosomal subunits. Regulates pre-60S association of the critical remodeling factor MDN1.</text>
</comment>
<dbReference type="GeneID" id="73381289"/>
<evidence type="ECO:0000256" key="1">
    <source>
        <dbReference type="ARBA" id="ARBA00003770"/>
    </source>
</evidence>
<evidence type="ECO:0000259" key="10">
    <source>
        <dbReference type="Pfam" id="PF08167"/>
    </source>
</evidence>
<feature type="region of interest" description="Disordered" evidence="9">
    <location>
        <begin position="645"/>
        <end position="700"/>
    </location>
</feature>
<evidence type="ECO:0000256" key="8">
    <source>
        <dbReference type="ARBA" id="ARBA00023242"/>
    </source>
</evidence>
<dbReference type="PANTHER" id="PTHR34105:SF1">
    <property type="entry name" value="PROLINE-, GLUTAMIC ACID- AND LEUCINE-RICH PROTEIN 1"/>
    <property type="match status" value="1"/>
</dbReference>
<evidence type="ECO:0000256" key="5">
    <source>
        <dbReference type="ARBA" id="ARBA00021502"/>
    </source>
</evidence>
<keyword evidence="7" id="KW-0698">rRNA processing</keyword>
<dbReference type="GO" id="GO:0006364">
    <property type="term" value="P:rRNA processing"/>
    <property type="evidence" value="ECO:0007669"/>
    <property type="project" value="UniProtKB-KW"/>
</dbReference>
<feature type="compositionally biased region" description="Acidic residues" evidence="9">
    <location>
        <begin position="603"/>
        <end position="613"/>
    </location>
</feature>
<proteinExistence type="inferred from homology"/>
<dbReference type="SUPFAM" id="SSF48371">
    <property type="entry name" value="ARM repeat"/>
    <property type="match status" value="1"/>
</dbReference>
<evidence type="ECO:0000256" key="9">
    <source>
        <dbReference type="SAM" id="MobiDB-lite"/>
    </source>
</evidence>
<evidence type="ECO:0000256" key="7">
    <source>
        <dbReference type="ARBA" id="ARBA00022552"/>
    </source>
</evidence>
<dbReference type="InterPro" id="IPR012583">
    <property type="entry name" value="RIX1_N"/>
</dbReference>
<feature type="compositionally biased region" description="Basic and acidic residues" evidence="9">
    <location>
        <begin position="593"/>
        <end position="602"/>
    </location>
</feature>
<dbReference type="EMBL" id="JAHUZD010000125">
    <property type="protein sequence ID" value="KAI3403517.2"/>
    <property type="molecule type" value="Genomic_DNA"/>
</dbReference>
<evidence type="ECO:0000313" key="12">
    <source>
        <dbReference type="Proteomes" id="UP001202479"/>
    </source>
</evidence>
<feature type="compositionally biased region" description="Gly residues" evidence="9">
    <location>
        <begin position="690"/>
        <end position="699"/>
    </location>
</feature>
<feature type="compositionally biased region" description="Basic and acidic residues" evidence="9">
    <location>
        <begin position="645"/>
        <end position="667"/>
    </location>
</feature>
<dbReference type="InterPro" id="IPR016024">
    <property type="entry name" value="ARM-type_fold"/>
</dbReference>
<protein>
    <recommendedName>
        <fullName evidence="5">Pre-rRNA-processing protein RIX1</fullName>
    </recommendedName>
</protein>
<feature type="region of interest" description="Disordered" evidence="9">
    <location>
        <begin position="592"/>
        <end position="622"/>
    </location>
</feature>
<dbReference type="RefSeq" id="XP_049179264.1">
    <property type="nucleotide sequence ID" value="XM_049325031.1"/>
</dbReference>
<evidence type="ECO:0000313" key="11">
    <source>
        <dbReference type="EMBL" id="KAI3403517.2"/>
    </source>
</evidence>
<feature type="compositionally biased region" description="Acidic residues" evidence="9">
    <location>
        <begin position="756"/>
        <end position="767"/>
    </location>
</feature>
<comment type="caution">
    <text evidence="11">The sequence shown here is derived from an EMBL/GenBank/DDBJ whole genome shotgun (WGS) entry which is preliminary data.</text>
</comment>
<keyword evidence="8" id="KW-0539">Nucleus</keyword>
<evidence type="ECO:0000256" key="2">
    <source>
        <dbReference type="ARBA" id="ARBA00004123"/>
    </source>
</evidence>
<evidence type="ECO:0000256" key="4">
    <source>
        <dbReference type="ARBA" id="ARBA00011141"/>
    </source>
</evidence>
<reference evidence="11" key="1">
    <citation type="journal article" date="2022" name="DNA Res.">
        <title>Genome analysis of five recently described species of the CUG-Ser clade uncovers Candida theae as a new hybrid lineage with pathogenic potential in the Candida parapsilosis species complex.</title>
        <authorList>
            <person name="Mixao V."/>
            <person name="Del Olmo V."/>
            <person name="Hegedusova E."/>
            <person name="Saus E."/>
            <person name="Pryszcz L."/>
            <person name="Cillingova A."/>
            <person name="Nosek J."/>
            <person name="Gabaldon T."/>
        </authorList>
    </citation>
    <scope>NUCLEOTIDE SEQUENCE</scope>
    <source>
        <strain evidence="11">CBS 10844</strain>
    </source>
</reference>
<dbReference type="Proteomes" id="UP001202479">
    <property type="component" value="Unassembled WGS sequence"/>
</dbReference>
<feature type="region of interest" description="Disordered" evidence="9">
    <location>
        <begin position="738"/>
        <end position="767"/>
    </location>
</feature>
<name>A0AAI9WWT1_9ASCO</name>
<organism evidence="11 12">
    <name type="scientific">Candida oxycetoniae</name>
    <dbReference type="NCBI Taxonomy" id="497107"/>
    <lineage>
        <taxon>Eukaryota</taxon>
        <taxon>Fungi</taxon>
        <taxon>Dikarya</taxon>
        <taxon>Ascomycota</taxon>
        <taxon>Saccharomycotina</taxon>
        <taxon>Pichiomycetes</taxon>
        <taxon>Debaryomycetaceae</taxon>
        <taxon>Candida/Lodderomyces clade</taxon>
        <taxon>Candida</taxon>
    </lineage>
</organism>
<comment type="similarity">
    <text evidence="3">Belongs to the RIX1/PELP1 family.</text>
</comment>
<dbReference type="Pfam" id="PF08167">
    <property type="entry name" value="RIX1"/>
    <property type="match status" value="1"/>
</dbReference>
<feature type="domain" description="Pre-rRNA-processing protein RIX1 N-terminal" evidence="10">
    <location>
        <begin position="5"/>
        <end position="181"/>
    </location>
</feature>
<dbReference type="PANTHER" id="PTHR34105">
    <property type="entry name" value="PROLINE-, GLUTAMIC ACID- AND LEUCINE-RICH PROTEIN 1"/>
    <property type="match status" value="1"/>
</dbReference>
<dbReference type="GO" id="GO:0005634">
    <property type="term" value="C:nucleus"/>
    <property type="evidence" value="ECO:0007669"/>
    <property type="project" value="UniProtKB-SubCell"/>
</dbReference>
<dbReference type="AlphaFoldDB" id="A0AAI9WWT1"/>
<comment type="subcellular location">
    <subcellularLocation>
        <location evidence="2">Nucleus</location>
    </subcellularLocation>
</comment>
<keyword evidence="6" id="KW-0690">Ribosome biogenesis</keyword>
<evidence type="ECO:0000256" key="6">
    <source>
        <dbReference type="ARBA" id="ARBA00022517"/>
    </source>
</evidence>
<accession>A0AAI9WWT1</accession>
<comment type="subunit">
    <text evidence="4">Component of the RIX1 complex, composed of IPI1, RIX1/IPI2 and IPI3 in a 1:2:2 stoichiometry. The complex interacts (via RIX1) with MDN1 (via its hexameric AAA ATPase ring) and the pre-60S ribosome particles.</text>
</comment>